<protein>
    <recommendedName>
        <fullName evidence="3">Fungal N-terminal domain-containing protein</fullName>
    </recommendedName>
</protein>
<reference evidence="2" key="1">
    <citation type="journal article" date="2017" name="Nat. Microbiol.">
        <title>Global analysis of biosynthetic gene clusters reveals vast potential of secondary metabolite production in Penicillium species.</title>
        <authorList>
            <person name="Nielsen J.C."/>
            <person name="Grijseels S."/>
            <person name="Prigent S."/>
            <person name="Ji B."/>
            <person name="Dainat J."/>
            <person name="Nielsen K.F."/>
            <person name="Frisvad J.C."/>
            <person name="Workman M."/>
            <person name="Nielsen J."/>
        </authorList>
    </citation>
    <scope>NUCLEOTIDE SEQUENCE [LARGE SCALE GENOMIC DNA]</scope>
    <source>
        <strain evidence="2">IBT 11843</strain>
    </source>
</reference>
<comment type="caution">
    <text evidence="1">The sequence shown here is derived from an EMBL/GenBank/DDBJ whole genome shotgun (WGS) entry which is preliminary data.</text>
</comment>
<dbReference type="EMBL" id="MDYL01000003">
    <property type="protein sequence ID" value="OQD77171.1"/>
    <property type="molecule type" value="Genomic_DNA"/>
</dbReference>
<dbReference type="STRING" id="69771.A0A1V6PJL8"/>
<keyword evidence="2" id="KW-1185">Reference proteome</keyword>
<dbReference type="Proteomes" id="UP000191522">
    <property type="component" value="Unassembled WGS sequence"/>
</dbReference>
<accession>A0A1V6PJL8</accession>
<evidence type="ECO:0000313" key="2">
    <source>
        <dbReference type="Proteomes" id="UP000191522"/>
    </source>
</evidence>
<proteinExistence type="predicted"/>
<evidence type="ECO:0008006" key="3">
    <source>
        <dbReference type="Google" id="ProtNLM"/>
    </source>
</evidence>
<organism evidence="1 2">
    <name type="scientific">Penicillium decumbens</name>
    <dbReference type="NCBI Taxonomy" id="69771"/>
    <lineage>
        <taxon>Eukaryota</taxon>
        <taxon>Fungi</taxon>
        <taxon>Dikarya</taxon>
        <taxon>Ascomycota</taxon>
        <taxon>Pezizomycotina</taxon>
        <taxon>Eurotiomycetes</taxon>
        <taxon>Eurotiomycetidae</taxon>
        <taxon>Eurotiales</taxon>
        <taxon>Aspergillaceae</taxon>
        <taxon>Penicillium</taxon>
    </lineage>
</organism>
<sequence>MPNRVSIADLKADAGKIISSLISYAKAVQRAKSEIRKLSEELFALRGILMHLSTETLENIPEWQQAESPDASSRDVILLTTSEFLQSLLRGLENPKTKSKRLKQKMQWPFTKEEVDGYLALLERLKSWLMLVLTADRASNSSELSNFTQSLNEELRIWNQERKELANKALIQWLAPVNPADAHLRASKAPDIGTGKWFIEGHLREFLGDENPTENILFLEGRLR</sequence>
<dbReference type="AlphaFoldDB" id="A0A1V6PJL8"/>
<dbReference type="OrthoDB" id="1577640at2759"/>
<evidence type="ECO:0000313" key="1">
    <source>
        <dbReference type="EMBL" id="OQD77171.1"/>
    </source>
</evidence>
<name>A0A1V6PJL8_PENDC</name>
<gene>
    <name evidence="1" type="ORF">PENDEC_c003G03275</name>
</gene>